<name>A0A0A9AWJ4_ARUDO</name>
<evidence type="ECO:0000313" key="1">
    <source>
        <dbReference type="EMBL" id="JAD51467.1"/>
    </source>
</evidence>
<reference evidence="1" key="2">
    <citation type="journal article" date="2015" name="Data Brief">
        <title>Shoot transcriptome of the giant reed, Arundo donax.</title>
        <authorList>
            <person name="Barrero R.A."/>
            <person name="Guerrero F.D."/>
            <person name="Moolhuijzen P."/>
            <person name="Goolsby J.A."/>
            <person name="Tidwell J."/>
            <person name="Bellgard S.E."/>
            <person name="Bellgard M.I."/>
        </authorList>
    </citation>
    <scope>NUCLEOTIDE SEQUENCE</scope>
    <source>
        <tissue evidence="1">Shoot tissue taken approximately 20 cm above the soil surface</tissue>
    </source>
</reference>
<reference evidence="1" key="1">
    <citation type="submission" date="2014-09" db="EMBL/GenBank/DDBJ databases">
        <authorList>
            <person name="Magalhaes I.L.F."/>
            <person name="Oliveira U."/>
            <person name="Santos F.R."/>
            <person name="Vidigal T.H.D.A."/>
            <person name="Brescovit A.D."/>
            <person name="Santos A.J."/>
        </authorList>
    </citation>
    <scope>NUCLEOTIDE SEQUENCE</scope>
    <source>
        <tissue evidence="1">Shoot tissue taken approximately 20 cm above the soil surface</tissue>
    </source>
</reference>
<accession>A0A0A9AWJ4</accession>
<proteinExistence type="predicted"/>
<sequence length="83" mass="8699">MLPAGVFFFLRSGAAGQGRVLAPRAFVSCGQEQLGRAACLRVGIHPLRAGAAGQGTQGSRQRRPGCAGLGRAAFFIRGEWLET</sequence>
<protein>
    <submittedName>
        <fullName evidence="1">Uncharacterized protein</fullName>
    </submittedName>
</protein>
<dbReference type="EMBL" id="GBRH01246428">
    <property type="protein sequence ID" value="JAD51467.1"/>
    <property type="molecule type" value="Transcribed_RNA"/>
</dbReference>
<dbReference type="AlphaFoldDB" id="A0A0A9AWJ4"/>
<organism evidence="1">
    <name type="scientific">Arundo donax</name>
    <name type="common">Giant reed</name>
    <name type="synonym">Donax arundinaceus</name>
    <dbReference type="NCBI Taxonomy" id="35708"/>
    <lineage>
        <taxon>Eukaryota</taxon>
        <taxon>Viridiplantae</taxon>
        <taxon>Streptophyta</taxon>
        <taxon>Embryophyta</taxon>
        <taxon>Tracheophyta</taxon>
        <taxon>Spermatophyta</taxon>
        <taxon>Magnoliopsida</taxon>
        <taxon>Liliopsida</taxon>
        <taxon>Poales</taxon>
        <taxon>Poaceae</taxon>
        <taxon>PACMAD clade</taxon>
        <taxon>Arundinoideae</taxon>
        <taxon>Arundineae</taxon>
        <taxon>Arundo</taxon>
    </lineage>
</organism>